<dbReference type="AlphaFoldDB" id="A0A060SVJ8"/>
<dbReference type="InterPro" id="IPR026739">
    <property type="entry name" value="AP_beta"/>
</dbReference>
<keyword evidence="5" id="KW-0472">Membrane</keyword>
<dbReference type="GO" id="GO:0006886">
    <property type="term" value="P:intracellular protein transport"/>
    <property type="evidence" value="ECO:0007669"/>
    <property type="project" value="InterPro"/>
</dbReference>
<feature type="domain" description="Clathrin/coatomer adaptor adaptin-like N-terminal" evidence="7">
    <location>
        <begin position="49"/>
        <end position="607"/>
    </location>
</feature>
<name>A0A060SVJ8_PYCCI</name>
<dbReference type="PANTHER" id="PTHR11134">
    <property type="entry name" value="ADAPTOR COMPLEX SUBUNIT BETA FAMILY MEMBER"/>
    <property type="match status" value="1"/>
</dbReference>
<evidence type="ECO:0000256" key="1">
    <source>
        <dbReference type="ARBA" id="ARBA00004308"/>
    </source>
</evidence>
<feature type="compositionally biased region" description="Acidic residues" evidence="6">
    <location>
        <begin position="774"/>
        <end position="798"/>
    </location>
</feature>
<evidence type="ECO:0000313" key="8">
    <source>
        <dbReference type="EMBL" id="CDO76508.1"/>
    </source>
</evidence>
<comment type="subcellular location">
    <subcellularLocation>
        <location evidence="1">Endomembrane system</location>
    </subcellularLocation>
</comment>
<evidence type="ECO:0000256" key="4">
    <source>
        <dbReference type="ARBA" id="ARBA00022927"/>
    </source>
</evidence>
<evidence type="ECO:0000313" key="9">
    <source>
        <dbReference type="Proteomes" id="UP000029665"/>
    </source>
</evidence>
<evidence type="ECO:0000256" key="6">
    <source>
        <dbReference type="SAM" id="MobiDB-lite"/>
    </source>
</evidence>
<organism evidence="8 9">
    <name type="scientific">Pycnoporus cinnabarinus</name>
    <name type="common">Cinnabar-red polypore</name>
    <name type="synonym">Trametes cinnabarina</name>
    <dbReference type="NCBI Taxonomy" id="5643"/>
    <lineage>
        <taxon>Eukaryota</taxon>
        <taxon>Fungi</taxon>
        <taxon>Dikarya</taxon>
        <taxon>Basidiomycota</taxon>
        <taxon>Agaricomycotina</taxon>
        <taxon>Agaricomycetes</taxon>
        <taxon>Polyporales</taxon>
        <taxon>Polyporaceae</taxon>
        <taxon>Trametes</taxon>
    </lineage>
</organism>
<proteinExistence type="inferred from homology"/>
<evidence type="ECO:0000256" key="2">
    <source>
        <dbReference type="ARBA" id="ARBA00006613"/>
    </source>
</evidence>
<protein>
    <recommendedName>
        <fullName evidence="7">Clathrin/coatomer adaptor adaptin-like N-terminal domain-containing protein</fullName>
    </recommendedName>
</protein>
<dbReference type="GO" id="GO:0030123">
    <property type="term" value="C:AP-3 adaptor complex"/>
    <property type="evidence" value="ECO:0007669"/>
    <property type="project" value="InterPro"/>
</dbReference>
<reference evidence="8" key="1">
    <citation type="submission" date="2014-01" db="EMBL/GenBank/DDBJ databases">
        <title>The genome of the white-rot fungus Pycnoporus cinnabarinus: a basidiomycete model with a versatile arsenal for lignocellulosic biomass breakdown.</title>
        <authorList>
            <person name="Levasseur A."/>
            <person name="Lomascolo A."/>
            <person name="Ruiz-Duenas F.J."/>
            <person name="Uzan E."/>
            <person name="Piumi F."/>
            <person name="Kues U."/>
            <person name="Ram A.F.J."/>
            <person name="Murat C."/>
            <person name="Haon M."/>
            <person name="Benoit I."/>
            <person name="Arfi Y."/>
            <person name="Chevret D."/>
            <person name="Drula E."/>
            <person name="Kwon M.J."/>
            <person name="Gouret P."/>
            <person name="Lesage-Meessen L."/>
            <person name="Lombard V."/>
            <person name="Mariette J."/>
            <person name="Noirot C."/>
            <person name="Park J."/>
            <person name="Patyshakuliyeva A."/>
            <person name="Wieneger R.A.B."/>
            <person name="Wosten H.A.B."/>
            <person name="Martin F."/>
            <person name="Coutinho P.M."/>
            <person name="de Vries R."/>
            <person name="Martinez A.T."/>
            <person name="Klopp C."/>
            <person name="Pontarotti P."/>
            <person name="Henrissat B."/>
            <person name="Record E."/>
        </authorList>
    </citation>
    <scope>NUCLEOTIDE SEQUENCE [LARGE SCALE GENOMIC DNA]</scope>
    <source>
        <strain evidence="8">BRFM137</strain>
    </source>
</reference>
<evidence type="ECO:0000259" key="7">
    <source>
        <dbReference type="Pfam" id="PF01602"/>
    </source>
</evidence>
<sequence length="839" mass="91774">MAALNLNMLTENASRLGMRLQETLSEHTRDLSIARGTGSAYLDNPEEKVKNIAKQLDSNSDREKLEAMKRLIALRPSLASQLISRGRNVSEFFAQVVKNVASHNLEIRKLVYIYLLRYAEQEPDLALLSINTFQKDLSDPNPLIRAMALRVLSGIKVPMIGNIVALAIKKCAADISPYVRKAAALAIPKLYHLDSGHQPELIKIICTLLKDQSPLSIGSVAVAFDAVCPTRLDLLHPHYRRLCRTLLDVDEWGQVDLLNLLVRYARVMLPRPVPANGANGAAEYEVDSDLKLLLTSAEPLFQSQNPAVVLAVARVFYYLGTPTDLPKVVPPLLRLLHLSPEIERVTLSNLVLISSALSDVLAKSYTRLLIRASDPRQVKKDKVRLLRAVINAENYPSLLREFICYADDADDELVANSIQAIGYMARIVPESTQQCLTALMTFIQSKHDVVVTHAVLVLKSLVQIRMQQQQNIIALGGLPPQTFSPLEIISRLARRIDILRHPKARACVVWLVGQYAPSSAHAENGGPSAGPEGIAPWAPDVLRKMAKSFMQETSVVKLQVVTLAAKLLVLSPSDRAIALLNRYVFSLARYDLDYDVRDRARMLSSLLAGVSANIYGDNDDSHEDVGGVVLRREQVKVVLFEGKASPAEDASKDGKLVIPEPPINRDPIAHHSVVDDHGRFGSLAAITGRWTGSDNYLPDWLEEGIESSLRDSEADAPPPAPMYAAQSSVRSVGPASRASPVVLTPTDGPSPSGSFVRREGTKAAYMDLDKFYEDAEETAESDESESEDEGSGEDEGDTESGSSEDAAASTGEGESDDEDADDHHDHDSGSESNHVQGTT</sequence>
<evidence type="ECO:0000256" key="3">
    <source>
        <dbReference type="ARBA" id="ARBA00022448"/>
    </source>
</evidence>
<accession>A0A060SVJ8</accession>
<feature type="region of interest" description="Disordered" evidence="6">
    <location>
        <begin position="773"/>
        <end position="839"/>
    </location>
</feature>
<dbReference type="OMA" id="HFLVRST"/>
<keyword evidence="9" id="KW-1185">Reference proteome</keyword>
<dbReference type="Gene3D" id="1.25.10.10">
    <property type="entry name" value="Leucine-rich Repeat Variant"/>
    <property type="match status" value="1"/>
</dbReference>
<dbReference type="SUPFAM" id="SSF48371">
    <property type="entry name" value="ARM repeat"/>
    <property type="match status" value="1"/>
</dbReference>
<dbReference type="InterPro" id="IPR011989">
    <property type="entry name" value="ARM-like"/>
</dbReference>
<comment type="similarity">
    <text evidence="2">Belongs to the adaptor complexes large subunit family.</text>
</comment>
<dbReference type="EMBL" id="CCBP010000381">
    <property type="protein sequence ID" value="CDO76508.1"/>
    <property type="molecule type" value="Genomic_DNA"/>
</dbReference>
<dbReference type="Proteomes" id="UP000029665">
    <property type="component" value="Unassembled WGS sequence"/>
</dbReference>
<dbReference type="GO" id="GO:0012505">
    <property type="term" value="C:endomembrane system"/>
    <property type="evidence" value="ECO:0007669"/>
    <property type="project" value="UniProtKB-SubCell"/>
</dbReference>
<feature type="region of interest" description="Disordered" evidence="6">
    <location>
        <begin position="708"/>
        <end position="760"/>
    </location>
</feature>
<dbReference type="STRING" id="5643.A0A060SVJ8"/>
<evidence type="ECO:0000256" key="5">
    <source>
        <dbReference type="ARBA" id="ARBA00023136"/>
    </source>
</evidence>
<dbReference type="Pfam" id="PF01602">
    <property type="entry name" value="Adaptin_N"/>
    <property type="match status" value="1"/>
</dbReference>
<dbReference type="HOGENOM" id="CLU_006320_3_2_1"/>
<dbReference type="OrthoDB" id="10254310at2759"/>
<keyword evidence="4" id="KW-0653">Protein transport</keyword>
<dbReference type="GO" id="GO:0016192">
    <property type="term" value="P:vesicle-mediated transport"/>
    <property type="evidence" value="ECO:0007669"/>
    <property type="project" value="InterPro"/>
</dbReference>
<comment type="caution">
    <text evidence="8">The sequence shown here is derived from an EMBL/GenBank/DDBJ whole genome shotgun (WGS) entry which is preliminary data.</text>
</comment>
<dbReference type="InterPro" id="IPR016024">
    <property type="entry name" value="ARM-type_fold"/>
</dbReference>
<dbReference type="InterPro" id="IPR002553">
    <property type="entry name" value="Clathrin/coatomer_adapt-like_N"/>
</dbReference>
<gene>
    <name evidence="8" type="ORF">BN946_scf184361.g7</name>
</gene>
<keyword evidence="3" id="KW-0813">Transport</keyword>